<name>A0A7J0BJP9_9BACT</name>
<evidence type="ECO:0000256" key="1">
    <source>
        <dbReference type="SAM" id="Coils"/>
    </source>
</evidence>
<keyword evidence="3" id="KW-1185">Reference proteome</keyword>
<evidence type="ECO:0000313" key="2">
    <source>
        <dbReference type="EMBL" id="GFM33304.1"/>
    </source>
</evidence>
<dbReference type="Proteomes" id="UP000503840">
    <property type="component" value="Unassembled WGS sequence"/>
</dbReference>
<keyword evidence="1" id="KW-0175">Coiled coil</keyword>
<gene>
    <name evidence="2" type="ORF">DSM101010T_16690</name>
</gene>
<dbReference type="EMBL" id="BLVO01000013">
    <property type="protein sequence ID" value="GFM33304.1"/>
    <property type="molecule type" value="Genomic_DNA"/>
</dbReference>
<dbReference type="RefSeq" id="WP_174404972.1">
    <property type="nucleotide sequence ID" value="NZ_BLVO01000013.1"/>
</dbReference>
<comment type="caution">
    <text evidence="2">The sequence shown here is derived from an EMBL/GenBank/DDBJ whole genome shotgun (WGS) entry which is preliminary data.</text>
</comment>
<dbReference type="AlphaFoldDB" id="A0A7J0BJP9"/>
<reference evidence="2 3" key="1">
    <citation type="submission" date="2020-05" db="EMBL/GenBank/DDBJ databases">
        <title>Draft genome sequence of Desulfovibrio sp. strain HN2T.</title>
        <authorList>
            <person name="Ueno A."/>
            <person name="Tamazawa S."/>
            <person name="Tamamura S."/>
            <person name="Murakami T."/>
            <person name="Kiyama T."/>
            <person name="Inomata H."/>
            <person name="Amano Y."/>
            <person name="Miyakawa K."/>
            <person name="Tamaki H."/>
            <person name="Naganuma T."/>
            <person name="Kaneko K."/>
        </authorList>
    </citation>
    <scope>NUCLEOTIDE SEQUENCE [LARGE SCALE GENOMIC DNA]</scope>
    <source>
        <strain evidence="2 3">HN2</strain>
    </source>
</reference>
<proteinExistence type="predicted"/>
<sequence length="250" mass="28197">MDEMKLDELLARSASSDVASLLKAKEEAKRLMRDDPSPQAIAAFERASRLLEARMPSNKNGEITFSSTAQVIEHLTSQQRKIAKSKLYADIKSGRLRKRENGFVQSDVDAYARTLPFITTPDKQANSAEDLARRKQEAEIKRIEEQAKREQIKRLREEGKLIPREDVEMELSTRGVALETGLKSAIEVQVLELINVVEGNPNHSHTLINMLESIIDTALHEYSREMEIEVEFINDAEEPDIPNAEDGAEA</sequence>
<organism evidence="2 3">
    <name type="scientific">Desulfovibrio subterraneus</name>
    <dbReference type="NCBI Taxonomy" id="2718620"/>
    <lineage>
        <taxon>Bacteria</taxon>
        <taxon>Pseudomonadati</taxon>
        <taxon>Thermodesulfobacteriota</taxon>
        <taxon>Desulfovibrionia</taxon>
        <taxon>Desulfovibrionales</taxon>
        <taxon>Desulfovibrionaceae</taxon>
        <taxon>Desulfovibrio</taxon>
    </lineage>
</organism>
<feature type="coiled-coil region" evidence="1">
    <location>
        <begin position="126"/>
        <end position="160"/>
    </location>
</feature>
<protein>
    <submittedName>
        <fullName evidence="2">Uncharacterized protein</fullName>
    </submittedName>
</protein>
<accession>A0A7J0BJP9</accession>
<evidence type="ECO:0000313" key="3">
    <source>
        <dbReference type="Proteomes" id="UP000503840"/>
    </source>
</evidence>